<feature type="signal peptide" evidence="1">
    <location>
        <begin position="1"/>
        <end position="22"/>
    </location>
</feature>
<evidence type="ECO:0008006" key="4">
    <source>
        <dbReference type="Google" id="ProtNLM"/>
    </source>
</evidence>
<proteinExistence type="predicted"/>
<name>A3TXL8_PSEBH</name>
<evidence type="ECO:0000313" key="3">
    <source>
        <dbReference type="Proteomes" id="UP000004318"/>
    </source>
</evidence>
<protein>
    <recommendedName>
        <fullName evidence="4">Lipoprotein</fullName>
    </recommendedName>
</protein>
<organism evidence="2 3">
    <name type="scientific">Pseudooceanicola batsensis (strain ATCC BAA-863 / DSM 15984 / KCTC 12145 / HTCC2597)</name>
    <name type="common">Oceanicola batsensis</name>
    <dbReference type="NCBI Taxonomy" id="252305"/>
    <lineage>
        <taxon>Bacteria</taxon>
        <taxon>Pseudomonadati</taxon>
        <taxon>Pseudomonadota</taxon>
        <taxon>Alphaproteobacteria</taxon>
        <taxon>Rhodobacterales</taxon>
        <taxon>Paracoccaceae</taxon>
        <taxon>Pseudooceanicola</taxon>
    </lineage>
</organism>
<dbReference type="HOGENOM" id="CLU_127647_0_0_5"/>
<evidence type="ECO:0000256" key="1">
    <source>
        <dbReference type="SAM" id="SignalP"/>
    </source>
</evidence>
<keyword evidence="1" id="KW-0732">Signal</keyword>
<accession>A3TXL8</accession>
<dbReference type="EMBL" id="AAMO01000004">
    <property type="protein sequence ID" value="EAQ03578.1"/>
    <property type="molecule type" value="Genomic_DNA"/>
</dbReference>
<dbReference type="AlphaFoldDB" id="A3TXL8"/>
<dbReference type="Proteomes" id="UP000004318">
    <property type="component" value="Unassembled WGS sequence"/>
</dbReference>
<sequence length="159" mass="17208">MFRSRRTLLTALAAVVTLSGCAQDIYFREGATVSEVRRAEDACALSARQAAPFRPRTILVPGPIVPARKVCDGQGNCQTRPAYQAPPEFETMDANAERRVLIARTCMAERGFDRVSLPYCSGAVRNAAPAAVTRRLPRLTGQSCIIPRGQAGYQIVTPG</sequence>
<gene>
    <name evidence="2" type="ORF">OB2597_03122</name>
</gene>
<dbReference type="PROSITE" id="PS51257">
    <property type="entry name" value="PROKAR_LIPOPROTEIN"/>
    <property type="match status" value="1"/>
</dbReference>
<keyword evidence="3" id="KW-1185">Reference proteome</keyword>
<dbReference type="STRING" id="252305.OB2597_03122"/>
<evidence type="ECO:0000313" key="2">
    <source>
        <dbReference type="EMBL" id="EAQ03578.1"/>
    </source>
</evidence>
<dbReference type="eggNOG" id="ENOG5031A3Q">
    <property type="taxonomic scope" value="Bacteria"/>
</dbReference>
<comment type="caution">
    <text evidence="2">The sequence shown here is derived from an EMBL/GenBank/DDBJ whole genome shotgun (WGS) entry which is preliminary data.</text>
</comment>
<feature type="chain" id="PRO_5002658819" description="Lipoprotein" evidence="1">
    <location>
        <begin position="23"/>
        <end position="159"/>
    </location>
</feature>
<reference evidence="2 3" key="1">
    <citation type="journal article" date="2010" name="J. Bacteriol.">
        <title>Genome sequences of Oceanicola granulosus HTCC2516(T) and Oceanicola batsensis HTCC2597(TDelta).</title>
        <authorList>
            <person name="Thrash J.C."/>
            <person name="Cho J.C."/>
            <person name="Vergin K.L."/>
            <person name="Giovannoni S.J."/>
        </authorList>
    </citation>
    <scope>NUCLEOTIDE SEQUENCE [LARGE SCALE GENOMIC DNA]</scope>
    <source>
        <strain evidence="3">ATCC BAA-863 / DSM 15984 / KCTC 12145 / HTCC2597</strain>
    </source>
</reference>